<dbReference type="Pfam" id="PF07073">
    <property type="entry name" value="ROF"/>
    <property type="match status" value="1"/>
</dbReference>
<accession>A0AB39HH32</accession>
<organism evidence="1">
    <name type="scientific">Vibrio sp. HB236076</name>
    <dbReference type="NCBI Taxonomy" id="3232307"/>
    <lineage>
        <taxon>Bacteria</taxon>
        <taxon>Pseudomonadati</taxon>
        <taxon>Pseudomonadota</taxon>
        <taxon>Gammaproteobacteria</taxon>
        <taxon>Vibrionales</taxon>
        <taxon>Vibrionaceae</taxon>
        <taxon>Vibrio</taxon>
    </lineage>
</organism>
<proteinExistence type="predicted"/>
<dbReference type="KEGG" id="vih:AB0763_03195"/>
<dbReference type="Gene3D" id="2.30.30.400">
    <property type="entry name" value="Rof-like"/>
    <property type="match status" value="1"/>
</dbReference>
<dbReference type="InterPro" id="IPR009778">
    <property type="entry name" value="ROF"/>
</dbReference>
<evidence type="ECO:0000313" key="1">
    <source>
        <dbReference type="EMBL" id="XDK25668.1"/>
    </source>
</evidence>
<name>A0AB39HH32_9VIBR</name>
<dbReference type="SUPFAM" id="SSF101744">
    <property type="entry name" value="Rof/RNase P subunit-like"/>
    <property type="match status" value="1"/>
</dbReference>
<dbReference type="InterPro" id="IPR038626">
    <property type="entry name" value="Rof-like_sf"/>
</dbReference>
<gene>
    <name evidence="1" type="ORF">AB0763_03195</name>
</gene>
<reference evidence="1" key="1">
    <citation type="submission" date="2024-07" db="EMBL/GenBank/DDBJ databases">
        <title>Genome Analysis of a Potential Novel Vibrio Species Secreting pH- and Thermo-stable Alginate Lyase and its Application in Producing Alginate Oligosaccharides.</title>
        <authorList>
            <person name="Huang H."/>
            <person name="Bao K."/>
        </authorList>
    </citation>
    <scope>NUCLEOTIDE SEQUENCE</scope>
    <source>
        <strain evidence="1">HB236076</strain>
    </source>
</reference>
<dbReference type="RefSeq" id="WP_306101110.1">
    <property type="nucleotide sequence ID" value="NZ_CP162601.1"/>
</dbReference>
<sequence>MIRCGHYDYIELVCLFRYPIELTLKSGEVMTGVARDTVRNQAREECILLCGETGEALIILDRIHKLKVLVENPHLKEVVLE</sequence>
<protein>
    <submittedName>
        <fullName evidence="1">Rho-binding antiterminator</fullName>
    </submittedName>
</protein>
<dbReference type="AlphaFoldDB" id="A0AB39HH32"/>
<dbReference type="InterPro" id="IPR023534">
    <property type="entry name" value="Rof/RNase_P-like"/>
</dbReference>
<dbReference type="EMBL" id="CP162601">
    <property type="protein sequence ID" value="XDK25668.1"/>
    <property type="molecule type" value="Genomic_DNA"/>
</dbReference>